<dbReference type="GO" id="GO:0004672">
    <property type="term" value="F:protein kinase activity"/>
    <property type="evidence" value="ECO:0007669"/>
    <property type="project" value="InterPro"/>
</dbReference>
<sequence>MEDEPTPPSPSRLRIRRSAREVQVNTEFNFEEDRQPEDDPMDVDHPFHHHQHQQHHQQHRRSRLSAAAAVASAATADDFGMGGEMDDGILGEEVADVDDYGMPSRCKEDFGSQMEIGKGSYGEVKRVKDKYGENPYAVKLSRELEGERDALFMMREGKFLAELAMKDDLPRQILEVNSCWLENYGTQICVQMQLGSHTMMDEFCTRKILESELPNIVLQGALAIKFLHTHNLAHLDIKPDNFVRVENGAWVLIDYGRVVPADVERTIEGDSRYSPRELVQMDRIVPFCGAKPCDVFSLAACVFVVVVGKEAISKIKETTNYMPFVVAKLAELENLPGDFKGLLVGMLHRDPELRPTVDEVLSHPSLADQYHTPSEDTMGGKPAPELLTQDIHTELFGDTETEQGAGEGVGASSSASGAAAAAAGGSSSGSAHLAPSAAGHPPHHKSKGKGKRGRQSHPSTWIMKRDLGKLETHATTQEASTYRKTVIRGMRKGPFIDAPITGFPDNTITVCLPDGRCESFPKDSEASDFIERAKREKEERGEGSDIKYVLYWTGEKEGEKKEEGGRGSGAGGGGRKGGKKTSR</sequence>
<gene>
    <name evidence="9" type="ORF">Vbra_18837</name>
</gene>
<dbReference type="Pfam" id="PF00069">
    <property type="entry name" value="Pkinase"/>
    <property type="match status" value="1"/>
</dbReference>
<evidence type="ECO:0000256" key="4">
    <source>
        <dbReference type="ARBA" id="ARBA00022840"/>
    </source>
</evidence>
<dbReference type="AlphaFoldDB" id="A0A0G4GVW3"/>
<feature type="binding site" evidence="6">
    <location>
        <position position="139"/>
    </location>
    <ligand>
        <name>ATP</name>
        <dbReference type="ChEBI" id="CHEBI:30616"/>
    </ligand>
</feature>
<evidence type="ECO:0000256" key="6">
    <source>
        <dbReference type="PROSITE-ProRule" id="PRU10141"/>
    </source>
</evidence>
<dbReference type="GO" id="GO:0005634">
    <property type="term" value="C:nucleus"/>
    <property type="evidence" value="ECO:0007669"/>
    <property type="project" value="TreeGrafter"/>
</dbReference>
<keyword evidence="5" id="KW-0652">Protein synthesis inhibitor</keyword>
<reference evidence="9 10" key="1">
    <citation type="submission" date="2014-11" db="EMBL/GenBank/DDBJ databases">
        <authorList>
            <person name="Zhu J."/>
            <person name="Qi W."/>
            <person name="Song R."/>
        </authorList>
    </citation>
    <scope>NUCLEOTIDE SEQUENCE [LARGE SCALE GENOMIC DNA]</scope>
</reference>
<dbReference type="EMBL" id="CDMY01000840">
    <property type="protein sequence ID" value="CEM35071.1"/>
    <property type="molecule type" value="Genomic_DNA"/>
</dbReference>
<evidence type="ECO:0000313" key="10">
    <source>
        <dbReference type="Proteomes" id="UP000041254"/>
    </source>
</evidence>
<dbReference type="PANTHER" id="PTHR11042:SF190">
    <property type="entry name" value="MITOSIS INHIBITOR PROTEIN KINASE MIK1"/>
    <property type="match status" value="1"/>
</dbReference>
<dbReference type="Proteomes" id="UP000041254">
    <property type="component" value="Unassembled WGS sequence"/>
</dbReference>
<feature type="region of interest" description="Disordered" evidence="7">
    <location>
        <begin position="1"/>
        <end position="69"/>
    </location>
</feature>
<evidence type="ECO:0000313" key="9">
    <source>
        <dbReference type="EMBL" id="CEM35071.1"/>
    </source>
</evidence>
<dbReference type="OrthoDB" id="288729at2759"/>
<evidence type="ECO:0000256" key="3">
    <source>
        <dbReference type="ARBA" id="ARBA00022777"/>
    </source>
</evidence>
<dbReference type="GO" id="GO:0017148">
    <property type="term" value="P:negative regulation of translation"/>
    <property type="evidence" value="ECO:0007669"/>
    <property type="project" value="UniProtKB-KW"/>
</dbReference>
<dbReference type="InterPro" id="IPR011009">
    <property type="entry name" value="Kinase-like_dom_sf"/>
</dbReference>
<dbReference type="InterPro" id="IPR000719">
    <property type="entry name" value="Prot_kinase_dom"/>
</dbReference>
<protein>
    <recommendedName>
        <fullName evidence="8">Protein kinase domain-containing protein</fullName>
    </recommendedName>
</protein>
<feature type="compositionally biased region" description="Basic and acidic residues" evidence="7">
    <location>
        <begin position="463"/>
        <end position="472"/>
    </location>
</feature>
<dbReference type="GO" id="GO:0005524">
    <property type="term" value="F:ATP binding"/>
    <property type="evidence" value="ECO:0007669"/>
    <property type="project" value="UniProtKB-UniRule"/>
</dbReference>
<evidence type="ECO:0000259" key="8">
    <source>
        <dbReference type="PROSITE" id="PS50011"/>
    </source>
</evidence>
<keyword evidence="10" id="KW-1185">Reference proteome</keyword>
<accession>A0A0G4GVW3</accession>
<name>A0A0G4GVW3_VITBC</name>
<dbReference type="GO" id="GO:0005737">
    <property type="term" value="C:cytoplasm"/>
    <property type="evidence" value="ECO:0007669"/>
    <property type="project" value="TreeGrafter"/>
</dbReference>
<dbReference type="SMART" id="SM00220">
    <property type="entry name" value="S_TKc"/>
    <property type="match status" value="1"/>
</dbReference>
<feature type="compositionally biased region" description="Low complexity" evidence="7">
    <location>
        <begin position="419"/>
        <end position="440"/>
    </location>
</feature>
<dbReference type="SUPFAM" id="SSF56112">
    <property type="entry name" value="Protein kinase-like (PK-like)"/>
    <property type="match status" value="1"/>
</dbReference>
<evidence type="ECO:0000256" key="7">
    <source>
        <dbReference type="SAM" id="MobiDB-lite"/>
    </source>
</evidence>
<dbReference type="VEuPathDB" id="CryptoDB:Vbra_18837"/>
<dbReference type="Gene3D" id="1.10.510.10">
    <property type="entry name" value="Transferase(Phosphotransferase) domain 1"/>
    <property type="match status" value="1"/>
</dbReference>
<feature type="region of interest" description="Disordered" evidence="7">
    <location>
        <begin position="419"/>
        <end position="478"/>
    </location>
</feature>
<evidence type="ECO:0000256" key="5">
    <source>
        <dbReference type="ARBA" id="ARBA00023193"/>
    </source>
</evidence>
<dbReference type="STRING" id="1169540.A0A0G4GVW3"/>
<feature type="compositionally biased region" description="Pro residues" evidence="7">
    <location>
        <begin position="1"/>
        <end position="10"/>
    </location>
</feature>
<proteinExistence type="predicted"/>
<feature type="compositionally biased region" description="Gly residues" evidence="7">
    <location>
        <begin position="566"/>
        <end position="575"/>
    </location>
</feature>
<evidence type="ECO:0000256" key="2">
    <source>
        <dbReference type="ARBA" id="ARBA00022741"/>
    </source>
</evidence>
<dbReference type="Gene3D" id="3.30.200.20">
    <property type="entry name" value="Phosphorylase Kinase, domain 1"/>
    <property type="match status" value="1"/>
</dbReference>
<dbReference type="InParanoid" id="A0A0G4GVW3"/>
<keyword evidence="1" id="KW-0808">Transferase</keyword>
<feature type="domain" description="Protein kinase" evidence="8">
    <location>
        <begin position="110"/>
        <end position="366"/>
    </location>
</feature>
<feature type="region of interest" description="Disordered" evidence="7">
    <location>
        <begin position="557"/>
        <end position="583"/>
    </location>
</feature>
<dbReference type="InterPro" id="IPR050339">
    <property type="entry name" value="CC_SR_Kinase"/>
</dbReference>
<organism evidence="9 10">
    <name type="scientific">Vitrella brassicaformis (strain CCMP3155)</name>
    <dbReference type="NCBI Taxonomy" id="1169540"/>
    <lineage>
        <taxon>Eukaryota</taxon>
        <taxon>Sar</taxon>
        <taxon>Alveolata</taxon>
        <taxon>Colpodellida</taxon>
        <taxon>Vitrellaceae</taxon>
        <taxon>Vitrella</taxon>
    </lineage>
</organism>
<evidence type="ECO:0000256" key="1">
    <source>
        <dbReference type="ARBA" id="ARBA00022679"/>
    </source>
</evidence>
<keyword evidence="4 6" id="KW-0067">ATP-binding</keyword>
<dbReference type="PANTHER" id="PTHR11042">
    <property type="entry name" value="EUKARYOTIC TRANSLATION INITIATION FACTOR 2-ALPHA KINASE EIF2-ALPHA KINASE -RELATED"/>
    <property type="match status" value="1"/>
</dbReference>
<dbReference type="InterPro" id="IPR017441">
    <property type="entry name" value="Protein_kinase_ATP_BS"/>
</dbReference>
<dbReference type="PROSITE" id="PS00107">
    <property type="entry name" value="PROTEIN_KINASE_ATP"/>
    <property type="match status" value="1"/>
</dbReference>
<keyword evidence="2 6" id="KW-0547">Nucleotide-binding</keyword>
<feature type="compositionally biased region" description="Basic residues" evidence="7">
    <location>
        <begin position="47"/>
        <end position="63"/>
    </location>
</feature>
<feature type="compositionally biased region" description="Basic residues" evidence="7">
    <location>
        <begin position="441"/>
        <end position="455"/>
    </location>
</feature>
<keyword evidence="3" id="KW-0418">Kinase</keyword>
<dbReference type="PROSITE" id="PS50011">
    <property type="entry name" value="PROTEIN_KINASE_DOM"/>
    <property type="match status" value="1"/>
</dbReference>